<gene>
    <name evidence="4" type="ORF">IL334_002734</name>
</gene>
<reference evidence="4 5" key="1">
    <citation type="submission" date="2024-01" db="EMBL/GenBank/DDBJ databases">
        <title>Comparative genomics of Cryptococcus and Kwoniella reveals pathogenesis evolution and contrasting modes of karyotype evolution via chromosome fusion or intercentromeric recombination.</title>
        <authorList>
            <person name="Coelho M.A."/>
            <person name="David-Palma M."/>
            <person name="Shea T."/>
            <person name="Bowers K."/>
            <person name="McGinley-Smith S."/>
            <person name="Mohammad A.W."/>
            <person name="Gnirke A."/>
            <person name="Yurkov A.M."/>
            <person name="Nowrousian M."/>
            <person name="Sun S."/>
            <person name="Cuomo C.A."/>
            <person name="Heitman J."/>
        </authorList>
    </citation>
    <scope>NUCLEOTIDE SEQUENCE [LARGE SCALE GENOMIC DNA]</scope>
    <source>
        <strain evidence="4">CBS 11374</strain>
    </source>
</reference>
<dbReference type="Pfam" id="PF07950">
    <property type="entry name" value="MCP1_TM"/>
    <property type="match status" value="1"/>
</dbReference>
<dbReference type="PANTHER" id="PTHR38409">
    <property type="entry name" value="MDM10-COMPLEMENTING PROTEIN 1"/>
    <property type="match status" value="1"/>
</dbReference>
<name>A0ABZ1CVJ1_9TREE</name>
<evidence type="ECO:0000313" key="4">
    <source>
        <dbReference type="EMBL" id="WRT65785.1"/>
    </source>
</evidence>
<evidence type="ECO:0000256" key="2">
    <source>
        <dbReference type="SAM" id="Phobius"/>
    </source>
</evidence>
<feature type="transmembrane region" description="Helical" evidence="2">
    <location>
        <begin position="261"/>
        <end position="282"/>
    </location>
</feature>
<dbReference type="Proteomes" id="UP001329825">
    <property type="component" value="Chromosome 3"/>
</dbReference>
<evidence type="ECO:0000256" key="1">
    <source>
        <dbReference type="SAM" id="MobiDB-lite"/>
    </source>
</evidence>
<evidence type="ECO:0000313" key="5">
    <source>
        <dbReference type="Proteomes" id="UP001329825"/>
    </source>
</evidence>
<dbReference type="GeneID" id="87954865"/>
<keyword evidence="2" id="KW-0472">Membrane</keyword>
<feature type="region of interest" description="Disordered" evidence="1">
    <location>
        <begin position="1"/>
        <end position="28"/>
    </location>
</feature>
<keyword evidence="5" id="KW-1185">Reference proteome</keyword>
<feature type="transmembrane region" description="Helical" evidence="2">
    <location>
        <begin position="50"/>
        <end position="72"/>
    </location>
</feature>
<protein>
    <recommendedName>
        <fullName evidence="3">Mitochondrial adapter protein MCP1 transmembrane domain-containing protein</fullName>
    </recommendedName>
</protein>
<dbReference type="EMBL" id="CP141883">
    <property type="protein sequence ID" value="WRT65785.1"/>
    <property type="molecule type" value="Genomic_DNA"/>
</dbReference>
<accession>A0ABZ1CVJ1</accession>
<keyword evidence="2" id="KW-0812">Transmembrane</keyword>
<dbReference type="InterPro" id="IPR012472">
    <property type="entry name" value="MCP1_TM"/>
</dbReference>
<feature type="domain" description="Mitochondrial adapter protein MCP1 transmembrane" evidence="3">
    <location>
        <begin position="156"/>
        <end position="247"/>
    </location>
</feature>
<dbReference type="RefSeq" id="XP_062790525.1">
    <property type="nucleotide sequence ID" value="XM_062934474.1"/>
</dbReference>
<dbReference type="InterPro" id="IPR039960">
    <property type="entry name" value="MCP1"/>
</dbReference>
<sequence>MSPPPPGIPLPHESSRDPLSDKSSFPNLHSSLPRRSTILGYLTLSQNTSAMIFTIFLIPHLASPIAACVTGLEGAQQTMMIGRDLYLPLERYLIYIPLSVHVASSILRRIVITLPSSQTPTINPKQSSSWSSMIQRVKSKLPKQTHQIVAYPLSLMVLSHLLTHRIIPSYNQSPILALSPSELSWEFVGHNLTHYSAWLSYLTLVGSASWHGLVGSMKIVNWLKGSRKNTISNGKGDEPHATSVESKAEGRRNIIPRTRKIGLRATITFLLGIVTVGLVRVAKDTGPISGIMKSRYEAVFAAAPWTRLWR</sequence>
<proteinExistence type="predicted"/>
<dbReference type="PANTHER" id="PTHR38409:SF1">
    <property type="entry name" value="MITOCHONDRIAL ADAPTER PROTEIN MCP1"/>
    <property type="match status" value="1"/>
</dbReference>
<keyword evidence="2" id="KW-1133">Transmembrane helix</keyword>
<organism evidence="4 5">
    <name type="scientific">Kwoniella shivajii</name>
    <dbReference type="NCBI Taxonomy" id="564305"/>
    <lineage>
        <taxon>Eukaryota</taxon>
        <taxon>Fungi</taxon>
        <taxon>Dikarya</taxon>
        <taxon>Basidiomycota</taxon>
        <taxon>Agaricomycotina</taxon>
        <taxon>Tremellomycetes</taxon>
        <taxon>Tremellales</taxon>
        <taxon>Cryptococcaceae</taxon>
        <taxon>Kwoniella</taxon>
    </lineage>
</organism>
<evidence type="ECO:0000259" key="3">
    <source>
        <dbReference type="Pfam" id="PF07950"/>
    </source>
</evidence>